<dbReference type="STRING" id="5627.A0A1C7LUP4"/>
<name>A0A1C7LUP4_GRIFR</name>
<reference evidence="3 4" key="1">
    <citation type="submission" date="2016-03" db="EMBL/GenBank/DDBJ databases">
        <title>Whole genome sequencing of Grifola frondosa 9006-11.</title>
        <authorList>
            <person name="Min B."/>
            <person name="Park H."/>
            <person name="Kim J.-G."/>
            <person name="Cho H."/>
            <person name="Oh Y.-L."/>
            <person name="Kong W.-S."/>
            <person name="Choi I.-G."/>
        </authorList>
    </citation>
    <scope>NUCLEOTIDE SEQUENCE [LARGE SCALE GENOMIC DNA]</scope>
    <source>
        <strain evidence="3 4">9006-11</strain>
    </source>
</reference>
<dbReference type="OrthoDB" id="2801422at2759"/>
<evidence type="ECO:0000256" key="1">
    <source>
        <dbReference type="SAM" id="MobiDB-lite"/>
    </source>
</evidence>
<feature type="domain" description="Helitron helicase-like" evidence="2">
    <location>
        <begin position="373"/>
        <end position="596"/>
    </location>
</feature>
<keyword evidence="4" id="KW-1185">Reference proteome</keyword>
<feature type="compositionally biased region" description="Basic and acidic residues" evidence="1">
    <location>
        <begin position="1066"/>
        <end position="1076"/>
    </location>
</feature>
<gene>
    <name evidence="3" type="ORF">A0H81_11694</name>
</gene>
<dbReference type="InterPro" id="IPR025476">
    <property type="entry name" value="Helitron_helicase-like"/>
</dbReference>
<accession>A0A1C7LUP4</accession>
<evidence type="ECO:0000313" key="3">
    <source>
        <dbReference type="EMBL" id="OBZ68218.1"/>
    </source>
</evidence>
<evidence type="ECO:0000313" key="4">
    <source>
        <dbReference type="Proteomes" id="UP000092993"/>
    </source>
</evidence>
<dbReference type="Pfam" id="PF14214">
    <property type="entry name" value="Helitron_like_N"/>
    <property type="match status" value="1"/>
</dbReference>
<dbReference type="Gene3D" id="3.40.50.300">
    <property type="entry name" value="P-loop containing nucleotide triphosphate hydrolases"/>
    <property type="match status" value="1"/>
</dbReference>
<comment type="caution">
    <text evidence="3">The sequence shown here is derived from an EMBL/GenBank/DDBJ whole genome shotgun (WGS) entry which is preliminary data.</text>
</comment>
<dbReference type="InterPro" id="IPR051055">
    <property type="entry name" value="PIF1_helicase"/>
</dbReference>
<evidence type="ECO:0000259" key="2">
    <source>
        <dbReference type="Pfam" id="PF14214"/>
    </source>
</evidence>
<dbReference type="Proteomes" id="UP000092993">
    <property type="component" value="Unassembled WGS sequence"/>
</dbReference>
<dbReference type="PANTHER" id="PTHR47642">
    <property type="entry name" value="ATP-DEPENDENT DNA HELICASE"/>
    <property type="match status" value="1"/>
</dbReference>
<proteinExistence type="predicted"/>
<sequence length="1295" mass="148469">MEYEDLTIEEILNILGPDVPLSRAGRRSRTVLSGELSTLNDGYQHRLREAVKLKKEHTIHHSILSIPLSTVPAYRSPDWGEFMIAPNEETKRTILNQFRESTSNEGLRHRICGVCARLLSIDEGGFQLAPFTSIPNRDRLRPASIHPTQFMFDNCILEEKGCMNSAVGLFNTKWLARERDHLRIEYGADYPHVGGKFAAPSPATTRICYFSHLCWGRKAAEEMATIDISCSAGCLTRALLWLKKMNPKYYAAIEIDSTRLQSLPEDDIPQEILAIIRQEPTSPLWKEKVPVLQTMLVTVLILLRAIIPFLGCHDTDLTNISAAEMTVGVWQIYEFYQTTATTNIWEKTYPILFPFGTGGFEHSHRRPISLTEHIRWALQYFDRRFQEHHMIAFHLFSIVQKRQVLSSARIQMHRQTFDRDTHLLSSLTVSKLQQAAREEERGQQCSDPAVRLLKKEMHATSGRICGSNIARRNLCSEIWGTTIALNPPSLWITINPDDLHNPIVQILCGEEIDMDEFCKTIGPDRARRSLNVAQNPWAAAKYYHLIMNLIFEQLFGIAVAPNGRTICHEGVLGKVEAYYGVTESQGRGTLHAHCILWLKDAPCTERMHELLQNAAFRERIVVYSDTIARAFHPTLQTLHDLSATPTTADVAYDRQRDPLSPRYNEDVDELLKNVVRSKQMHTCSRETCLKMDRKGEFRCKRRAPWPISTHTIVTASGEWKPKRSLPYMNTWMPTISETLMANNDINILLNGKETMSLSFYVTNYATKNQASNYNTSAVLAKGLAYHFDNDEYIGDLLERQCLLLFRAVNSINHQQEVAAPMIMSYLMGWGDVFRSHRYVHIYWSTFVSHLLREHHYLCSSAVEGEEVSNHDFSQRRINNSINAQETSDEFITFEGIQNGNVVPRSQLQDYIFRGAALENYSIYNFFVDTYEISYHDHGAADEDAGENDVPHSHPRHTRARYLEGHQKRTLAQRVIRSEGHNTLPNFIGQSFPRSDDEDCREFYCACMLMLLSPWRQLSQLKMESSTWKEAFDIFYAETSAINRNILSNIQHFHRCKAAADAINDEEFHPEGETRYTEDDEEQSDSHEMDVDADEDMITAMMTSCHSAREVEYGKMAIRIGESMGIFPDMSMHLTISEIPIRLDSDRREQLLQWREEMTSRVEEVNHERSGGRMTDAFMHGDVYPLEECIIMPEEEEADEELAEASLCAMDVEFLRKDQRRAYDIITSHLQCTLRGEHPQQLLMLVFGEGGTGKSCVIQTSTEEFKHLRVIHMLLKTAYTGIAASVVNGEPLTKWH</sequence>
<organism evidence="3 4">
    <name type="scientific">Grifola frondosa</name>
    <name type="common">Maitake</name>
    <name type="synonym">Polyporus frondosus</name>
    <dbReference type="NCBI Taxonomy" id="5627"/>
    <lineage>
        <taxon>Eukaryota</taxon>
        <taxon>Fungi</taxon>
        <taxon>Dikarya</taxon>
        <taxon>Basidiomycota</taxon>
        <taxon>Agaricomycotina</taxon>
        <taxon>Agaricomycetes</taxon>
        <taxon>Polyporales</taxon>
        <taxon>Grifolaceae</taxon>
        <taxon>Grifola</taxon>
    </lineage>
</organism>
<dbReference type="EMBL" id="LUGG01000022">
    <property type="protein sequence ID" value="OBZ68218.1"/>
    <property type="molecule type" value="Genomic_DNA"/>
</dbReference>
<protein>
    <recommendedName>
        <fullName evidence="2">Helitron helicase-like domain-containing protein</fullName>
    </recommendedName>
</protein>
<feature type="region of interest" description="Disordered" evidence="1">
    <location>
        <begin position="1066"/>
        <end position="1086"/>
    </location>
</feature>
<dbReference type="InterPro" id="IPR027417">
    <property type="entry name" value="P-loop_NTPase"/>
</dbReference>